<gene>
    <name evidence="1" type="ORF">CVLEPA_LOCUS16900</name>
</gene>
<evidence type="ECO:0000313" key="1">
    <source>
        <dbReference type="EMBL" id="CAK8685809.1"/>
    </source>
</evidence>
<evidence type="ECO:0000313" key="2">
    <source>
        <dbReference type="Proteomes" id="UP001642483"/>
    </source>
</evidence>
<accession>A0ABP0G1V2</accession>
<organism evidence="1 2">
    <name type="scientific">Clavelina lepadiformis</name>
    <name type="common">Light-bulb sea squirt</name>
    <name type="synonym">Ascidia lepadiformis</name>
    <dbReference type="NCBI Taxonomy" id="159417"/>
    <lineage>
        <taxon>Eukaryota</taxon>
        <taxon>Metazoa</taxon>
        <taxon>Chordata</taxon>
        <taxon>Tunicata</taxon>
        <taxon>Ascidiacea</taxon>
        <taxon>Aplousobranchia</taxon>
        <taxon>Clavelinidae</taxon>
        <taxon>Clavelina</taxon>
    </lineage>
</organism>
<dbReference type="EMBL" id="CAWYQH010000101">
    <property type="protein sequence ID" value="CAK8685809.1"/>
    <property type="molecule type" value="Genomic_DNA"/>
</dbReference>
<dbReference type="Proteomes" id="UP001642483">
    <property type="component" value="Unassembled WGS sequence"/>
</dbReference>
<sequence>MVAGSGAPKVSRLAPLSPKYAQSSREAEAFHQAQIPLMFQKPQSDAVLEQMPKPVCDAAVVQILDHFDTFFEVRFAACAS</sequence>
<comment type="caution">
    <text evidence="1">The sequence shown here is derived from an EMBL/GenBank/DDBJ whole genome shotgun (WGS) entry which is preliminary data.</text>
</comment>
<reference evidence="1 2" key="1">
    <citation type="submission" date="2024-02" db="EMBL/GenBank/DDBJ databases">
        <authorList>
            <person name="Daric V."/>
            <person name="Darras S."/>
        </authorList>
    </citation>
    <scope>NUCLEOTIDE SEQUENCE [LARGE SCALE GENOMIC DNA]</scope>
</reference>
<protein>
    <submittedName>
        <fullName evidence="1">Uncharacterized protein</fullName>
    </submittedName>
</protein>
<proteinExistence type="predicted"/>
<name>A0ABP0G1V2_CLALP</name>
<keyword evidence="2" id="KW-1185">Reference proteome</keyword>